<gene>
    <name evidence="12" type="ORF">FSP39_022548</name>
</gene>
<dbReference type="GO" id="GO:0005739">
    <property type="term" value="C:mitochondrion"/>
    <property type="evidence" value="ECO:0007669"/>
    <property type="project" value="UniProtKB-SubCell"/>
</dbReference>
<sequence>NFLTESLSEWRQRNVSAVWLKVPITQSHYIPVAAKEGFEYHHAEHDNALLKLWLRQNQLDATPRFATHQVGVSGMVINEETTEVLVVKDKNSRFNLWKFPGGLSNLEEDIGDTAVREVFEETGVKSEFKSVLAMRQQHTQPGAWGRSDFFIVCRLKPLSFDINFCPEEIKACEWMKITDMRKEINVSSITYRMTSIALYGLEKGFDNCGHSV</sequence>
<dbReference type="FunFam" id="3.90.79.10:FF:000027">
    <property type="entry name" value="nucleoside diphosphate-linked moiety X motif 6"/>
    <property type="match status" value="1"/>
</dbReference>
<dbReference type="AlphaFoldDB" id="A0AA89BXW7"/>
<dbReference type="PROSITE" id="PS00893">
    <property type="entry name" value="NUDIX_BOX"/>
    <property type="match status" value="1"/>
</dbReference>
<dbReference type="GO" id="GO:0035529">
    <property type="term" value="F:NADH pyrophosphatase activity"/>
    <property type="evidence" value="ECO:0007669"/>
    <property type="project" value="TreeGrafter"/>
</dbReference>
<name>A0AA89BXW7_PINIB</name>
<evidence type="ECO:0000259" key="11">
    <source>
        <dbReference type="PROSITE" id="PS51462"/>
    </source>
</evidence>
<comment type="function">
    <text evidence="9">May contribute to the regulation of cell proliferation.</text>
</comment>
<dbReference type="PANTHER" id="PTHR13994:SF46">
    <property type="entry name" value="NUCLEOSIDE DIPHOSPHATE-LINKED MOIETY X MOTIF 6"/>
    <property type="match status" value="1"/>
</dbReference>
<evidence type="ECO:0000256" key="8">
    <source>
        <dbReference type="ARBA" id="ARBA00023242"/>
    </source>
</evidence>
<dbReference type="PRINTS" id="PR01356">
    <property type="entry name" value="GFGPROTEIN"/>
</dbReference>
<keyword evidence="7" id="KW-0496">Mitochondrion</keyword>
<dbReference type="Gene3D" id="3.40.630.30">
    <property type="match status" value="1"/>
</dbReference>
<dbReference type="InterPro" id="IPR000086">
    <property type="entry name" value="NUDIX_hydrolase_dom"/>
</dbReference>
<evidence type="ECO:0000256" key="1">
    <source>
        <dbReference type="ARBA" id="ARBA00004123"/>
    </source>
</evidence>
<keyword evidence="5" id="KW-0963">Cytoplasm</keyword>
<evidence type="ECO:0000256" key="7">
    <source>
        <dbReference type="ARBA" id="ARBA00023128"/>
    </source>
</evidence>
<evidence type="ECO:0000313" key="13">
    <source>
        <dbReference type="Proteomes" id="UP001186944"/>
    </source>
</evidence>
<dbReference type="Pfam" id="PF18290">
    <property type="entry name" value="Nudix_hydro"/>
    <property type="match status" value="1"/>
</dbReference>
<accession>A0AA89BXW7</accession>
<reference evidence="12" key="1">
    <citation type="submission" date="2019-08" db="EMBL/GenBank/DDBJ databases">
        <title>The improved chromosome-level genome for the pearl oyster Pinctada fucata martensii using PacBio sequencing and Hi-C.</title>
        <authorList>
            <person name="Zheng Z."/>
        </authorList>
    </citation>
    <scope>NUCLEOTIDE SEQUENCE</scope>
    <source>
        <strain evidence="12">ZZ-2019</strain>
        <tissue evidence="12">Adductor muscle</tissue>
    </source>
</reference>
<evidence type="ECO:0000256" key="5">
    <source>
        <dbReference type="ARBA" id="ARBA00022490"/>
    </source>
</evidence>
<dbReference type="SUPFAM" id="SSF55811">
    <property type="entry name" value="Nudix"/>
    <property type="match status" value="1"/>
</dbReference>
<comment type="subcellular location">
    <subcellularLocation>
        <location evidence="3">Cytoplasm</location>
    </subcellularLocation>
    <subcellularLocation>
        <location evidence="2">Mitochondrion</location>
    </subcellularLocation>
    <subcellularLocation>
        <location evidence="1">Nucleus</location>
    </subcellularLocation>
</comment>
<feature type="domain" description="Nudix hydrolase" evidence="11">
    <location>
        <begin position="67"/>
        <end position="199"/>
    </location>
</feature>
<keyword evidence="13" id="KW-1185">Reference proteome</keyword>
<dbReference type="InterPro" id="IPR003293">
    <property type="entry name" value="Nudix_hydrolase6-like"/>
</dbReference>
<dbReference type="InterPro" id="IPR015797">
    <property type="entry name" value="NUDIX_hydrolase-like_dom_sf"/>
</dbReference>
<dbReference type="PROSITE" id="PS51462">
    <property type="entry name" value="NUDIX"/>
    <property type="match status" value="1"/>
</dbReference>
<organism evidence="12 13">
    <name type="scientific">Pinctada imbricata</name>
    <name type="common">Atlantic pearl-oyster</name>
    <name type="synonym">Pinctada martensii</name>
    <dbReference type="NCBI Taxonomy" id="66713"/>
    <lineage>
        <taxon>Eukaryota</taxon>
        <taxon>Metazoa</taxon>
        <taxon>Spiralia</taxon>
        <taxon>Lophotrochozoa</taxon>
        <taxon>Mollusca</taxon>
        <taxon>Bivalvia</taxon>
        <taxon>Autobranchia</taxon>
        <taxon>Pteriomorphia</taxon>
        <taxon>Pterioida</taxon>
        <taxon>Pterioidea</taxon>
        <taxon>Pteriidae</taxon>
        <taxon>Pinctada</taxon>
    </lineage>
</organism>
<evidence type="ECO:0000256" key="4">
    <source>
        <dbReference type="ARBA" id="ARBA00005582"/>
    </source>
</evidence>
<evidence type="ECO:0000256" key="6">
    <source>
        <dbReference type="ARBA" id="ARBA00022801"/>
    </source>
</evidence>
<evidence type="ECO:0000256" key="10">
    <source>
        <dbReference type="ARBA" id="ARBA00068898"/>
    </source>
</evidence>
<proteinExistence type="inferred from homology"/>
<dbReference type="GO" id="GO:0005634">
    <property type="term" value="C:nucleus"/>
    <property type="evidence" value="ECO:0007669"/>
    <property type="project" value="UniProtKB-SubCell"/>
</dbReference>
<dbReference type="GO" id="GO:0047631">
    <property type="term" value="F:ADP-ribose diphosphatase activity"/>
    <property type="evidence" value="ECO:0007669"/>
    <property type="project" value="TreeGrafter"/>
</dbReference>
<dbReference type="CDD" id="cd04670">
    <property type="entry name" value="NUDIX_ASFGF2_Nudt6"/>
    <property type="match status" value="1"/>
</dbReference>
<dbReference type="Proteomes" id="UP001186944">
    <property type="component" value="Unassembled WGS sequence"/>
</dbReference>
<comment type="similarity">
    <text evidence="4">Belongs to the Nudix hydrolase family.</text>
</comment>
<dbReference type="GO" id="GO:0051287">
    <property type="term" value="F:NAD binding"/>
    <property type="evidence" value="ECO:0007669"/>
    <property type="project" value="TreeGrafter"/>
</dbReference>
<dbReference type="EMBL" id="VSWD01000006">
    <property type="protein sequence ID" value="KAK3100609.1"/>
    <property type="molecule type" value="Genomic_DNA"/>
</dbReference>
<evidence type="ECO:0000256" key="3">
    <source>
        <dbReference type="ARBA" id="ARBA00004496"/>
    </source>
</evidence>
<keyword evidence="6" id="KW-0378">Hydrolase</keyword>
<evidence type="ECO:0000313" key="12">
    <source>
        <dbReference type="EMBL" id="KAK3100609.1"/>
    </source>
</evidence>
<dbReference type="PANTHER" id="PTHR13994">
    <property type="entry name" value="NUDIX HYDROLASE RELATED"/>
    <property type="match status" value="1"/>
</dbReference>
<comment type="caution">
    <text evidence="12">The sequence shown here is derived from an EMBL/GenBank/DDBJ whole genome shotgun (WGS) entry which is preliminary data.</text>
</comment>
<dbReference type="Pfam" id="PF00293">
    <property type="entry name" value="NUDIX"/>
    <property type="match status" value="1"/>
</dbReference>
<dbReference type="InterPro" id="IPR020084">
    <property type="entry name" value="NUDIX_hydrolase_CS"/>
</dbReference>
<dbReference type="InterPro" id="IPR040618">
    <property type="entry name" value="Pre-Nudix"/>
</dbReference>
<feature type="non-terminal residue" evidence="12">
    <location>
        <position position="1"/>
    </location>
</feature>
<evidence type="ECO:0000256" key="9">
    <source>
        <dbReference type="ARBA" id="ARBA00057091"/>
    </source>
</evidence>
<protein>
    <recommendedName>
        <fullName evidence="10">Nucleoside diphosphate-linked moiety X motif 6</fullName>
    </recommendedName>
</protein>
<evidence type="ECO:0000256" key="2">
    <source>
        <dbReference type="ARBA" id="ARBA00004173"/>
    </source>
</evidence>
<dbReference type="Gene3D" id="3.90.79.10">
    <property type="entry name" value="Nucleoside Triphosphate Pyrophosphohydrolase"/>
    <property type="match status" value="1"/>
</dbReference>
<keyword evidence="8" id="KW-0539">Nucleus</keyword>